<dbReference type="AlphaFoldDB" id="A0AAQ3XGQ6"/>
<dbReference type="Proteomes" id="UP001341281">
    <property type="component" value="Chromosome 10"/>
</dbReference>
<gene>
    <name evidence="2" type="ORF">U9M48_043672</name>
</gene>
<keyword evidence="3" id="KW-1185">Reference proteome</keyword>
<name>A0AAQ3XGQ6_PASNO</name>
<proteinExistence type="predicted"/>
<evidence type="ECO:0000313" key="3">
    <source>
        <dbReference type="Proteomes" id="UP001341281"/>
    </source>
</evidence>
<feature type="region of interest" description="Disordered" evidence="1">
    <location>
        <begin position="1"/>
        <end position="20"/>
    </location>
</feature>
<reference evidence="2 3" key="1">
    <citation type="submission" date="2024-02" db="EMBL/GenBank/DDBJ databases">
        <title>High-quality chromosome-scale genome assembly of Pensacola bahiagrass (Paspalum notatum Flugge var. saurae).</title>
        <authorList>
            <person name="Vega J.M."/>
            <person name="Podio M."/>
            <person name="Orjuela J."/>
            <person name="Siena L.A."/>
            <person name="Pessino S.C."/>
            <person name="Combes M.C."/>
            <person name="Mariac C."/>
            <person name="Albertini E."/>
            <person name="Pupilli F."/>
            <person name="Ortiz J.P.A."/>
            <person name="Leblanc O."/>
        </authorList>
    </citation>
    <scope>NUCLEOTIDE SEQUENCE [LARGE SCALE GENOMIC DNA]</scope>
    <source>
        <strain evidence="2">R1</strain>
        <tissue evidence="2">Leaf</tissue>
    </source>
</reference>
<evidence type="ECO:0008006" key="4">
    <source>
        <dbReference type="Google" id="ProtNLM"/>
    </source>
</evidence>
<sequence length="281" mass="31414">MYWRSTSSTSSPAIPWTSSSGDPPELCVLGVVWRPHVLSQKIQSYLHQRDNATGHDAGSLCYISREQRWTVSTWGFNQFISPLSFWRQAIYVVRSLTVNKRFYRSTCPRWKGAEPLLQSPRLIAKCKSSKHTHCPFSVSSGRMRLRDLGGRSDSQILSSAGHSQFLVYRLDHLILGVGRIVRVTSIGANALFLDAGGTNMCVSSKVFPTIVGDTIVFHNNKKNCLAQYCLSSGTLSPTSDESTSGNRIPSPCSIFYHILTCCFRQDCVTDRAEERRTITHS</sequence>
<dbReference type="PANTHER" id="PTHR33165">
    <property type="entry name" value="F-BOX DOMAIN CONTAINING PROTEIN-LIKE-RELATED"/>
    <property type="match status" value="1"/>
</dbReference>
<evidence type="ECO:0000313" key="2">
    <source>
        <dbReference type="EMBL" id="WVZ98203.1"/>
    </source>
</evidence>
<dbReference type="PANTHER" id="PTHR33165:SF82">
    <property type="entry name" value="OS11G0231400 PROTEIN"/>
    <property type="match status" value="1"/>
</dbReference>
<protein>
    <recommendedName>
        <fullName evidence="4">DUF295 domain-containing protein</fullName>
    </recommendedName>
</protein>
<accession>A0AAQ3XGQ6</accession>
<organism evidence="2 3">
    <name type="scientific">Paspalum notatum var. saurae</name>
    <dbReference type="NCBI Taxonomy" id="547442"/>
    <lineage>
        <taxon>Eukaryota</taxon>
        <taxon>Viridiplantae</taxon>
        <taxon>Streptophyta</taxon>
        <taxon>Embryophyta</taxon>
        <taxon>Tracheophyta</taxon>
        <taxon>Spermatophyta</taxon>
        <taxon>Magnoliopsida</taxon>
        <taxon>Liliopsida</taxon>
        <taxon>Poales</taxon>
        <taxon>Poaceae</taxon>
        <taxon>PACMAD clade</taxon>
        <taxon>Panicoideae</taxon>
        <taxon>Andropogonodae</taxon>
        <taxon>Paspaleae</taxon>
        <taxon>Paspalinae</taxon>
        <taxon>Paspalum</taxon>
    </lineage>
</organism>
<evidence type="ECO:0000256" key="1">
    <source>
        <dbReference type="SAM" id="MobiDB-lite"/>
    </source>
</evidence>
<dbReference type="EMBL" id="CP144754">
    <property type="protein sequence ID" value="WVZ98203.1"/>
    <property type="molecule type" value="Genomic_DNA"/>
</dbReference>